<dbReference type="STRING" id="877455.Metbo_1412"/>
<comment type="catalytic activity">
    <reaction evidence="1">
        <text>ATP + protein L-histidine = ADP + protein N-phospho-L-histidine.</text>
        <dbReference type="EC" id="2.7.13.3"/>
    </reaction>
</comment>
<dbReference type="SMART" id="SM00086">
    <property type="entry name" value="PAC"/>
    <property type="match status" value="6"/>
</dbReference>
<dbReference type="eggNOG" id="arCOG02348">
    <property type="taxonomic scope" value="Archaea"/>
</dbReference>
<evidence type="ECO:0000259" key="7">
    <source>
        <dbReference type="PROSITE" id="PS50109"/>
    </source>
</evidence>
<feature type="domain" description="PAS" evidence="9">
    <location>
        <begin position="645"/>
        <end position="686"/>
    </location>
</feature>
<dbReference type="PANTHER" id="PTHR43304">
    <property type="entry name" value="PHYTOCHROME-LIKE PROTEIN CPH1"/>
    <property type="match status" value="1"/>
</dbReference>
<feature type="domain" description="PAS" evidence="9">
    <location>
        <begin position="521"/>
        <end position="576"/>
    </location>
</feature>
<dbReference type="Gene3D" id="3.40.50.2300">
    <property type="match status" value="1"/>
</dbReference>
<dbReference type="GO" id="GO:0000160">
    <property type="term" value="P:phosphorelay signal transduction system"/>
    <property type="evidence" value="ECO:0007669"/>
    <property type="project" value="InterPro"/>
</dbReference>
<feature type="domain" description="PAC" evidence="10">
    <location>
        <begin position="592"/>
        <end position="644"/>
    </location>
</feature>
<dbReference type="HOGENOM" id="CLU_265168_0_0_2"/>
<dbReference type="PROSITE" id="PS50109">
    <property type="entry name" value="HIS_KIN"/>
    <property type="match status" value="1"/>
</dbReference>
<dbReference type="PANTHER" id="PTHR43304:SF1">
    <property type="entry name" value="PAC DOMAIN-CONTAINING PROTEIN"/>
    <property type="match status" value="1"/>
</dbReference>
<dbReference type="GO" id="GO:0004673">
    <property type="term" value="F:protein histidine kinase activity"/>
    <property type="evidence" value="ECO:0007669"/>
    <property type="project" value="UniProtKB-EC"/>
</dbReference>
<dbReference type="Pfam" id="PF02518">
    <property type="entry name" value="HATPase_c"/>
    <property type="match status" value="1"/>
</dbReference>
<keyword evidence="5 11" id="KW-0418">Kinase</keyword>
<dbReference type="InterPro" id="IPR000014">
    <property type="entry name" value="PAS"/>
</dbReference>
<feature type="domain" description="PAC" evidence="10">
    <location>
        <begin position="346"/>
        <end position="398"/>
    </location>
</feature>
<evidence type="ECO:0000313" key="11">
    <source>
        <dbReference type="EMBL" id="ADZ09651.1"/>
    </source>
</evidence>
<dbReference type="Pfam" id="PF08448">
    <property type="entry name" value="PAS_4"/>
    <property type="match status" value="1"/>
</dbReference>
<evidence type="ECO:0000313" key="12">
    <source>
        <dbReference type="Proteomes" id="UP000007490"/>
    </source>
</evidence>
<gene>
    <name evidence="11" type="ordered locus">Metbo_1412</name>
</gene>
<evidence type="ECO:0000259" key="8">
    <source>
        <dbReference type="PROSITE" id="PS50110"/>
    </source>
</evidence>
<dbReference type="PROSITE" id="PS50112">
    <property type="entry name" value="PAS"/>
    <property type="match status" value="6"/>
</dbReference>
<proteinExistence type="predicted"/>
<dbReference type="Gene3D" id="3.30.450.20">
    <property type="entry name" value="PAS domain"/>
    <property type="match status" value="6"/>
</dbReference>
<evidence type="ECO:0000259" key="10">
    <source>
        <dbReference type="PROSITE" id="PS50113"/>
    </source>
</evidence>
<keyword evidence="4" id="KW-0808">Transferase</keyword>
<accession>F0T825</accession>
<organism evidence="11 12">
    <name type="scientific">Methanobacterium lacus (strain AL-21)</name>
    <dbReference type="NCBI Taxonomy" id="877455"/>
    <lineage>
        <taxon>Archaea</taxon>
        <taxon>Methanobacteriati</taxon>
        <taxon>Methanobacteriota</taxon>
        <taxon>Methanomada group</taxon>
        <taxon>Methanobacteria</taxon>
        <taxon>Methanobacteriales</taxon>
        <taxon>Methanobacteriaceae</taxon>
        <taxon>Methanobacterium</taxon>
    </lineage>
</organism>
<name>F0T825_METLA</name>
<dbReference type="InterPro" id="IPR000700">
    <property type="entry name" value="PAS-assoc_C"/>
</dbReference>
<dbReference type="CDD" id="cd00130">
    <property type="entry name" value="PAS"/>
    <property type="match status" value="6"/>
</dbReference>
<reference evidence="12" key="1">
    <citation type="submission" date="2011-02" db="EMBL/GenBank/DDBJ databases">
        <title>Complete sequence of Methanobacterium sp. AL-21.</title>
        <authorList>
            <consortium name="US DOE Joint Genome Institute"/>
            <person name="Lucas S."/>
            <person name="Copeland A."/>
            <person name="Lapidus A."/>
            <person name="Cheng J.-F."/>
            <person name="Goodwin L."/>
            <person name="Pitluck S."/>
            <person name="Chertkov O."/>
            <person name="Detter J.C."/>
            <person name="Han C."/>
            <person name="Tapia R."/>
            <person name="Land M."/>
            <person name="Hauser L."/>
            <person name="Kyrpides N."/>
            <person name="Ivanova N."/>
            <person name="Mikhailova N."/>
            <person name="Pagani I."/>
            <person name="Cadillo-Quiroz H."/>
            <person name="Imachi H."/>
            <person name="Zinder S."/>
            <person name="Liu W."/>
            <person name="Woyke T."/>
        </authorList>
    </citation>
    <scope>NUCLEOTIDE SEQUENCE [LARGE SCALE GENOMIC DNA]</scope>
    <source>
        <strain evidence="12">AL-21</strain>
    </source>
</reference>
<keyword evidence="3 6" id="KW-0597">Phosphoprotein</keyword>
<evidence type="ECO:0000256" key="4">
    <source>
        <dbReference type="ARBA" id="ARBA00022679"/>
    </source>
</evidence>
<dbReference type="eggNOG" id="arCOG06712">
    <property type="taxonomic scope" value="Archaea"/>
</dbReference>
<dbReference type="SUPFAM" id="SSF52172">
    <property type="entry name" value="CheY-like"/>
    <property type="match status" value="1"/>
</dbReference>
<dbReference type="InterPro" id="IPR011495">
    <property type="entry name" value="Sig_transdc_His_kin_sub2_dim/P"/>
</dbReference>
<dbReference type="InterPro" id="IPR001789">
    <property type="entry name" value="Sig_transdc_resp-reg_receiver"/>
</dbReference>
<sequence length="1096" mass="123972">MNHNNKIKEFIQKSNWVFILFGVNILLLVDKNSKTTNIKNKLEFFGYKVQYVTSSAREAVEKALEIIPDIILMDITQKEEIESINTFSKIYESNIPIIYLNTHSKDSEIRLINQINHYRYIIQAHKSRDLKYALDVAMHRNKIENILKGDEKQYTDTLNTLPEGLTIIAPEGGFIYVNKIFEAMIGYKKEELIGHDLLKFIDESELPQMEGSLKKILDGETFEIQCKFKRKDGSVLWTIAKHSPLYEDIGKNNPSIVLHTDITELKKAEAELELASRYNRSLIEASLDPLVTIGPDGKVTDVNSATEKATGYLKEEIIGSNFSNYFTEPEKADEGYKKVFKEGFVKDYPLEIQHKNGAKIPVLYNASVYNDETGRIIGVFAAARDISQLIQAEKNNQLLANVVESTDDAIIIKSLDGAILSWNKGAEQIYGYSAEEVIGENISVIAPINLSNEISSLIEKIKKSEKIQHYETIRLKKDGSIINVSITLSPVFDNYGNLIAISTIARDITERKKIENELELAGRYNRSLIEASLDPLVTIGPDGKVTDVNSATEKATGYLKEEIIGSNFSNYFTEPEKADEGYKKVFKEGFVKDYSLEIQHKNGTKTPVLYNASVYNDETGRIIGVFAAARDIKEYKKVMTALRESEKKYREIYEESFDGLFITSPNGKILDMNKKGIEMFGYDSKDEILDLDLMEDVYDDPTDRAKILKLVNDQGSAEYEVVVKKKNHEKMITHCSLTAVKKNGVITSYRGIIRDITQSKMAENAIIRAKEEWEDTFNAVPDLIVILDTNFKVLRANKAMAKKFNTTPEEMVGLTCHEVVHGINSVPSFCPFSKLLLDGHEHTSEIHEDNLGGDFIVSVSPLNDNNGKLRGVVHVARDITERKKIETEIKKSLDEKEVLLREIHHRVKNNLQIIASLLNLQEINDNQCADNVLKESMGRVKTMATVHEKLYGSSSMSKINFREFTEKLVYDILYSYGRRMIKTNLIIEDINLNIDTAMPLGLIINELVTNSVKYAFPDLNGIITIKLSSSKKDMELTVADNGIGLPKDFNIENIDTLGLELVKNLVNQLEGNLKVNGTDGTEFKISFKEVMYKDRV</sequence>
<dbReference type="InterPro" id="IPR036890">
    <property type="entry name" value="HATPase_C_sf"/>
</dbReference>
<evidence type="ECO:0000256" key="2">
    <source>
        <dbReference type="ARBA" id="ARBA00012438"/>
    </source>
</evidence>
<dbReference type="Proteomes" id="UP000007490">
    <property type="component" value="Chromosome"/>
</dbReference>
<dbReference type="SUPFAM" id="SSF55785">
    <property type="entry name" value="PYP-like sensor domain (PAS domain)"/>
    <property type="match status" value="6"/>
</dbReference>
<feature type="domain" description="PAS" evidence="9">
    <location>
        <begin position="275"/>
        <end position="330"/>
    </location>
</feature>
<dbReference type="InterPro" id="IPR001610">
    <property type="entry name" value="PAC"/>
</dbReference>
<dbReference type="InterPro" id="IPR005467">
    <property type="entry name" value="His_kinase_dom"/>
</dbReference>
<dbReference type="EMBL" id="CP002551">
    <property type="protein sequence ID" value="ADZ09651.1"/>
    <property type="molecule type" value="Genomic_DNA"/>
</dbReference>
<dbReference type="InterPro" id="IPR035965">
    <property type="entry name" value="PAS-like_dom_sf"/>
</dbReference>
<dbReference type="InterPro" id="IPR013656">
    <property type="entry name" value="PAS_4"/>
</dbReference>
<feature type="domain" description="PAC" evidence="10">
    <location>
        <begin position="222"/>
        <end position="274"/>
    </location>
</feature>
<dbReference type="NCBIfam" id="TIGR00229">
    <property type="entry name" value="sensory_box"/>
    <property type="match status" value="6"/>
</dbReference>
<evidence type="ECO:0000256" key="5">
    <source>
        <dbReference type="ARBA" id="ARBA00022777"/>
    </source>
</evidence>
<dbReference type="InterPro" id="IPR003594">
    <property type="entry name" value="HATPase_dom"/>
</dbReference>
<dbReference type="InterPro" id="IPR052162">
    <property type="entry name" value="Sensor_kinase/Photoreceptor"/>
</dbReference>
<dbReference type="Pfam" id="PF07568">
    <property type="entry name" value="HisKA_2"/>
    <property type="match status" value="1"/>
</dbReference>
<feature type="domain" description="PAC" evidence="10">
    <location>
        <begin position="840"/>
        <end position="891"/>
    </location>
</feature>
<dbReference type="OrthoDB" id="342253at2157"/>
<dbReference type="Pfam" id="PF13426">
    <property type="entry name" value="PAS_9"/>
    <property type="match status" value="5"/>
</dbReference>
<dbReference type="InterPro" id="IPR011006">
    <property type="entry name" value="CheY-like_superfamily"/>
</dbReference>
<evidence type="ECO:0000256" key="3">
    <source>
        <dbReference type="ARBA" id="ARBA00022553"/>
    </source>
</evidence>
<dbReference type="PROSITE" id="PS50113">
    <property type="entry name" value="PAC"/>
    <property type="match status" value="5"/>
</dbReference>
<feature type="modified residue" description="4-aspartylphosphate" evidence="6">
    <location>
        <position position="74"/>
    </location>
</feature>
<protein>
    <recommendedName>
        <fullName evidence="2">histidine kinase</fullName>
        <ecNumber evidence="2">2.7.13.3</ecNumber>
    </recommendedName>
</protein>
<feature type="domain" description="PAC" evidence="10">
    <location>
        <begin position="468"/>
        <end position="520"/>
    </location>
</feature>
<dbReference type="eggNOG" id="arCOG02393">
    <property type="taxonomic scope" value="Archaea"/>
</dbReference>
<dbReference type="AlphaFoldDB" id="F0T825"/>
<evidence type="ECO:0000256" key="6">
    <source>
        <dbReference type="PROSITE-ProRule" id="PRU00169"/>
    </source>
</evidence>
<keyword evidence="12" id="KW-1185">Reference proteome</keyword>
<dbReference type="EC" id="2.7.13.3" evidence="2"/>
<feature type="domain" description="Response regulatory" evidence="8">
    <location>
        <begin position="24"/>
        <end position="138"/>
    </location>
</feature>
<dbReference type="SMART" id="SM00091">
    <property type="entry name" value="PAS"/>
    <property type="match status" value="6"/>
</dbReference>
<dbReference type="eggNOG" id="arCOG06192">
    <property type="taxonomic scope" value="Archaea"/>
</dbReference>
<evidence type="ECO:0000259" key="9">
    <source>
        <dbReference type="PROSITE" id="PS50112"/>
    </source>
</evidence>
<dbReference type="KEGG" id="mel:Metbo_1412"/>
<dbReference type="PROSITE" id="PS50110">
    <property type="entry name" value="RESPONSE_REGULATORY"/>
    <property type="match status" value="1"/>
</dbReference>
<feature type="domain" description="PAS" evidence="9">
    <location>
        <begin position="769"/>
        <end position="821"/>
    </location>
</feature>
<dbReference type="SMART" id="SM00387">
    <property type="entry name" value="HATPase_c"/>
    <property type="match status" value="1"/>
</dbReference>
<feature type="domain" description="PAS" evidence="9">
    <location>
        <begin position="395"/>
        <end position="447"/>
    </location>
</feature>
<feature type="domain" description="PAS" evidence="9">
    <location>
        <begin position="150"/>
        <end position="220"/>
    </location>
</feature>
<dbReference type="SUPFAM" id="SSF55874">
    <property type="entry name" value="ATPase domain of HSP90 chaperone/DNA topoisomerase II/histidine kinase"/>
    <property type="match status" value="1"/>
</dbReference>
<reference evidence="11 12" key="2">
    <citation type="journal article" date="2014" name="Int. J. Syst. Evol. Microbiol.">
        <title>Methanobacterium paludis sp. nov. and a novel strain of Methanobacterium lacus isolated from northern peatlands.</title>
        <authorList>
            <person name="Cadillo-Quiroz H."/>
            <person name="Brauer S.L."/>
            <person name="Goodson N."/>
            <person name="Yavitt J.B."/>
            <person name="Zinder S.H."/>
        </authorList>
    </citation>
    <scope>NUCLEOTIDE SEQUENCE [LARGE SCALE GENOMIC DNA]</scope>
    <source>
        <strain evidence="11 12">AL-21</strain>
    </source>
</reference>
<dbReference type="Gene3D" id="3.30.565.10">
    <property type="entry name" value="Histidine kinase-like ATPase, C-terminal domain"/>
    <property type="match status" value="1"/>
</dbReference>
<feature type="domain" description="Histidine kinase" evidence="7">
    <location>
        <begin position="902"/>
        <end position="1091"/>
    </location>
</feature>
<evidence type="ECO:0000256" key="1">
    <source>
        <dbReference type="ARBA" id="ARBA00000085"/>
    </source>
</evidence>